<reference evidence="4" key="2">
    <citation type="submission" date="2011-01" db="EMBL/GenBank/DDBJ databases">
        <title>The Non-contiguous Finished genome of Clostridium papyrosolvens.</title>
        <authorList>
            <person name="Lucas S."/>
            <person name="Copeland A."/>
            <person name="Lapidus A."/>
            <person name="Cheng J.-F."/>
            <person name="Goodwin L."/>
            <person name="Pitluck S."/>
            <person name="Misra M."/>
            <person name="Chertkov O."/>
            <person name="Detter J.C."/>
            <person name="Han C."/>
            <person name="Tapia R."/>
            <person name="Land M."/>
            <person name="Hauser L."/>
            <person name="Kyrpides N."/>
            <person name="Ivanova N."/>
            <person name="Pagani I."/>
            <person name="Mouttaki H."/>
            <person name="He Z."/>
            <person name="Zhou J."/>
            <person name="Hemme C.L."/>
            <person name="Woyke T."/>
        </authorList>
    </citation>
    <scope>NUCLEOTIDE SEQUENCE [LARGE SCALE GENOMIC DNA]</scope>
    <source>
        <strain evidence="4">DSM 2782</strain>
    </source>
</reference>
<keyword evidence="1 2" id="KW-0238">DNA-binding</keyword>
<dbReference type="RefSeq" id="WP_004620324.1">
    <property type="nucleotide sequence ID" value="NZ_ACXX02000009.1"/>
</dbReference>
<dbReference type="InterPro" id="IPR050624">
    <property type="entry name" value="HTH-type_Tx_Regulator"/>
</dbReference>
<evidence type="ECO:0000259" key="3">
    <source>
        <dbReference type="PROSITE" id="PS50977"/>
    </source>
</evidence>
<feature type="domain" description="HTH tetR-type" evidence="3">
    <location>
        <begin position="8"/>
        <end position="69"/>
    </location>
</feature>
<name>F1TEQ6_9FIRM</name>
<accession>F1TEQ6</accession>
<dbReference type="EMBL" id="ACXX02000009">
    <property type="protein sequence ID" value="EGD47222.1"/>
    <property type="molecule type" value="Genomic_DNA"/>
</dbReference>
<feature type="DNA-binding region" description="H-T-H motif" evidence="2">
    <location>
        <begin position="32"/>
        <end position="51"/>
    </location>
</feature>
<dbReference type="Gene3D" id="1.10.357.10">
    <property type="entry name" value="Tetracycline Repressor, domain 2"/>
    <property type="match status" value="1"/>
</dbReference>
<sequence>MARNKYPEETREKILQVAQRLFYEKGYDNTTIQDIIDGLGGLTKGVIYHHFKSKKDILEQVINRIGLPEGQENWYENWQGENGLAKIKNQLKLSVQNLEKNAILYSAEILAKSPRMIGELYLESMNGVARCLQTYVEEGIADGSIQTAYPKEFAEFGILVMNLWLGLNIARSSREELENKLLFLRILFESLNVPLIDDELVSNVFHLFDFINDRK</sequence>
<gene>
    <name evidence="4" type="ORF">Cpap_1615</name>
</gene>
<dbReference type="eggNOG" id="COG1309">
    <property type="taxonomic scope" value="Bacteria"/>
</dbReference>
<dbReference type="Proteomes" id="UP000003860">
    <property type="component" value="Unassembled WGS sequence"/>
</dbReference>
<dbReference type="PROSITE" id="PS50977">
    <property type="entry name" value="HTH_TETR_2"/>
    <property type="match status" value="1"/>
</dbReference>
<dbReference type="GO" id="GO:0003677">
    <property type="term" value="F:DNA binding"/>
    <property type="evidence" value="ECO:0007669"/>
    <property type="project" value="UniProtKB-UniRule"/>
</dbReference>
<dbReference type="InterPro" id="IPR001647">
    <property type="entry name" value="HTH_TetR"/>
</dbReference>
<dbReference type="PANTHER" id="PTHR43479:SF11">
    <property type="entry name" value="ACREF_ENVCD OPERON REPRESSOR-RELATED"/>
    <property type="match status" value="1"/>
</dbReference>
<dbReference type="PANTHER" id="PTHR43479">
    <property type="entry name" value="ACREF/ENVCD OPERON REPRESSOR-RELATED"/>
    <property type="match status" value="1"/>
</dbReference>
<keyword evidence="5" id="KW-1185">Reference proteome</keyword>
<protein>
    <submittedName>
        <fullName evidence="4">Transcriptional regulator, TetR family</fullName>
    </submittedName>
</protein>
<comment type="caution">
    <text evidence="4">The sequence shown here is derived from an EMBL/GenBank/DDBJ whole genome shotgun (WGS) entry which is preliminary data.</text>
</comment>
<dbReference type="OrthoDB" id="9814200at2"/>
<reference evidence="4" key="1">
    <citation type="submission" date="2009-07" db="EMBL/GenBank/DDBJ databases">
        <authorList>
            <consortium name="US DOE Joint Genome Institute (JGI-PGF)"/>
            <person name="Lucas S."/>
            <person name="Copeland A."/>
            <person name="Lapidus A."/>
            <person name="Glavina del Rio T."/>
            <person name="Tice H."/>
            <person name="Bruce D."/>
            <person name="Goodwin L."/>
            <person name="Pitluck S."/>
            <person name="Larimer F."/>
            <person name="Land M.L."/>
            <person name="Mouttaki H."/>
            <person name="He Z."/>
            <person name="Zhou J."/>
            <person name="Hemme C.L."/>
        </authorList>
    </citation>
    <scope>NUCLEOTIDE SEQUENCE [LARGE SCALE GENOMIC DNA]</scope>
    <source>
        <strain evidence="4">DSM 2782</strain>
    </source>
</reference>
<dbReference type="InterPro" id="IPR009057">
    <property type="entry name" value="Homeodomain-like_sf"/>
</dbReference>
<dbReference type="SUPFAM" id="SSF46689">
    <property type="entry name" value="Homeodomain-like"/>
    <property type="match status" value="1"/>
</dbReference>
<organism evidence="4 5">
    <name type="scientific">Ruminiclostridium papyrosolvens DSM 2782</name>
    <dbReference type="NCBI Taxonomy" id="588581"/>
    <lineage>
        <taxon>Bacteria</taxon>
        <taxon>Bacillati</taxon>
        <taxon>Bacillota</taxon>
        <taxon>Clostridia</taxon>
        <taxon>Eubacteriales</taxon>
        <taxon>Oscillospiraceae</taxon>
        <taxon>Ruminiclostridium</taxon>
    </lineage>
</organism>
<evidence type="ECO:0000313" key="4">
    <source>
        <dbReference type="EMBL" id="EGD47222.1"/>
    </source>
</evidence>
<proteinExistence type="predicted"/>
<dbReference type="STRING" id="588581.Cpap_1615"/>
<evidence type="ECO:0000313" key="5">
    <source>
        <dbReference type="Proteomes" id="UP000003860"/>
    </source>
</evidence>
<evidence type="ECO:0000256" key="1">
    <source>
        <dbReference type="ARBA" id="ARBA00023125"/>
    </source>
</evidence>
<evidence type="ECO:0000256" key="2">
    <source>
        <dbReference type="PROSITE-ProRule" id="PRU00335"/>
    </source>
</evidence>
<dbReference type="Pfam" id="PF00440">
    <property type="entry name" value="TetR_N"/>
    <property type="match status" value="1"/>
</dbReference>
<dbReference type="AlphaFoldDB" id="F1TEQ6"/>